<dbReference type="CDD" id="cd23159">
    <property type="entry name" value="Prefoldin_URI1"/>
    <property type="match status" value="1"/>
</dbReference>
<dbReference type="PANTHER" id="PTHR15111">
    <property type="entry name" value="RNA POLYMERASE II SUBUNIT 5-MEDIATING PROTEIN NNX3"/>
    <property type="match status" value="1"/>
</dbReference>
<evidence type="ECO:0000313" key="8">
    <source>
        <dbReference type="Proteomes" id="UP001479436"/>
    </source>
</evidence>
<dbReference type="InterPro" id="IPR004127">
    <property type="entry name" value="Prefoldin_subunit_alpha"/>
</dbReference>
<feature type="domain" description="DUF3835" evidence="6">
    <location>
        <begin position="308"/>
        <end position="328"/>
    </location>
</feature>
<reference evidence="7 8" key="1">
    <citation type="submission" date="2023-04" db="EMBL/GenBank/DDBJ databases">
        <title>Genome of Basidiobolus ranarum AG-B5.</title>
        <authorList>
            <person name="Stajich J.E."/>
            <person name="Carter-House D."/>
            <person name="Gryganskyi A."/>
        </authorList>
    </citation>
    <scope>NUCLEOTIDE SEQUENCE [LARGE SCALE GENOMIC DNA]</scope>
    <source>
        <strain evidence="7 8">AG-B5</strain>
    </source>
</reference>
<gene>
    <name evidence="7" type="ORF">K7432_011806</name>
</gene>
<comment type="similarity">
    <text evidence="3">Belongs to the RNA polymerase II subunit 5-mediating protein family.</text>
</comment>
<dbReference type="InterPro" id="IPR052255">
    <property type="entry name" value="RNA_pol_II_subunit5-mediator"/>
</dbReference>
<feature type="compositionally biased region" description="Basic and acidic residues" evidence="5">
    <location>
        <begin position="154"/>
        <end position="188"/>
    </location>
</feature>
<dbReference type="Proteomes" id="UP001479436">
    <property type="component" value="Unassembled WGS sequence"/>
</dbReference>
<dbReference type="InterPro" id="IPR024325">
    <property type="entry name" value="DUF3835"/>
</dbReference>
<dbReference type="InterPro" id="IPR009053">
    <property type="entry name" value="Prefoldin"/>
</dbReference>
<keyword evidence="4" id="KW-0175">Coiled coil</keyword>
<dbReference type="Gene3D" id="1.10.287.370">
    <property type="match status" value="1"/>
</dbReference>
<feature type="region of interest" description="Disordered" evidence="5">
    <location>
        <begin position="154"/>
        <end position="274"/>
    </location>
</feature>
<dbReference type="Pfam" id="PF02996">
    <property type="entry name" value="Prefoldin"/>
    <property type="match status" value="1"/>
</dbReference>
<proteinExistence type="inferred from homology"/>
<sequence>MSTENGEKLSMSELKTYAERVRATLENTQEEIERWRTYAADYEATQKTLLKLPEETSYEVMVPFGKLAFMPGKLIHTNEVLALLGDNWFAERSCKQAVEIIGRRKEMVDQNLEILEERLKDLKQKFGLTPDLFGTQETGEVNEEGLKYMEIREEYNPEDEQKNRPVIDKKPVTKREKSAEELNEDQKFLDMLAEMELEDEEKDDEEEEEVEEEEEDDDEEEAMNHDITDQAIETVLQPARFTGETSQSPKSAKKVTFSPDIVDKSEPEKIQNPADLYRRMLSAVKKSEAPLQPVVPKSEQPQVVNNPASSIAENPKPKKVSRFKAARMGVESNEPTSNAIPQVQPKRQSKGIPQVTSVMKGVVVEKEAEPTNEEDIEDDMHMREVTNEYQRRRQNFISANSGFATVSNEDMEYVEADKPAKRVSKFKAARLGQQPNDESH</sequence>
<evidence type="ECO:0000256" key="5">
    <source>
        <dbReference type="SAM" id="MobiDB-lite"/>
    </source>
</evidence>
<feature type="coiled-coil region" evidence="4">
    <location>
        <begin position="11"/>
        <end position="45"/>
    </location>
</feature>
<dbReference type="SUPFAM" id="SSF46579">
    <property type="entry name" value="Prefoldin"/>
    <property type="match status" value="1"/>
</dbReference>
<evidence type="ECO:0000313" key="7">
    <source>
        <dbReference type="EMBL" id="KAK9762445.1"/>
    </source>
</evidence>
<feature type="domain" description="DUF3835" evidence="6">
    <location>
        <begin position="363"/>
        <end position="431"/>
    </location>
</feature>
<keyword evidence="8" id="KW-1185">Reference proteome</keyword>
<dbReference type="EMBL" id="JASJQH010000957">
    <property type="protein sequence ID" value="KAK9762445.1"/>
    <property type="molecule type" value="Genomic_DNA"/>
</dbReference>
<evidence type="ECO:0000259" key="6">
    <source>
        <dbReference type="Pfam" id="PF12927"/>
    </source>
</evidence>
<dbReference type="PANTHER" id="PTHR15111:SF0">
    <property type="entry name" value="UNCONVENTIONAL PREFOLDIN RPB5 INTERACTOR 1"/>
    <property type="match status" value="1"/>
</dbReference>
<keyword evidence="2" id="KW-0539">Nucleus</keyword>
<accession>A0ABR2WLS6</accession>
<evidence type="ECO:0000256" key="4">
    <source>
        <dbReference type="SAM" id="Coils"/>
    </source>
</evidence>
<name>A0ABR2WLS6_9FUNG</name>
<feature type="compositionally biased region" description="Polar residues" evidence="5">
    <location>
        <begin position="299"/>
        <end position="312"/>
    </location>
</feature>
<evidence type="ECO:0000256" key="3">
    <source>
        <dbReference type="ARBA" id="ARBA00038295"/>
    </source>
</evidence>
<protein>
    <recommendedName>
        <fullName evidence="6">DUF3835 domain-containing protein</fullName>
    </recommendedName>
</protein>
<evidence type="ECO:0000256" key="2">
    <source>
        <dbReference type="ARBA" id="ARBA00023242"/>
    </source>
</evidence>
<organism evidence="7 8">
    <name type="scientific">Basidiobolus ranarum</name>
    <dbReference type="NCBI Taxonomy" id="34480"/>
    <lineage>
        <taxon>Eukaryota</taxon>
        <taxon>Fungi</taxon>
        <taxon>Fungi incertae sedis</taxon>
        <taxon>Zoopagomycota</taxon>
        <taxon>Entomophthoromycotina</taxon>
        <taxon>Basidiobolomycetes</taxon>
        <taxon>Basidiobolales</taxon>
        <taxon>Basidiobolaceae</taxon>
        <taxon>Basidiobolus</taxon>
    </lineage>
</organism>
<comment type="subcellular location">
    <subcellularLocation>
        <location evidence="1">Nucleus</location>
    </subcellularLocation>
</comment>
<dbReference type="Pfam" id="PF12927">
    <property type="entry name" value="DUF3835"/>
    <property type="match status" value="2"/>
</dbReference>
<feature type="region of interest" description="Disordered" evidence="5">
    <location>
        <begin position="291"/>
        <end position="355"/>
    </location>
</feature>
<feature type="compositionally biased region" description="Acidic residues" evidence="5">
    <location>
        <begin position="193"/>
        <end position="221"/>
    </location>
</feature>
<evidence type="ECO:0000256" key="1">
    <source>
        <dbReference type="ARBA" id="ARBA00004123"/>
    </source>
</evidence>
<comment type="caution">
    <text evidence="7">The sequence shown here is derived from an EMBL/GenBank/DDBJ whole genome shotgun (WGS) entry which is preliminary data.</text>
</comment>